<dbReference type="InterPro" id="IPR020945">
    <property type="entry name" value="DMSO/NO3_reduct_chaperone"/>
</dbReference>
<dbReference type="SUPFAM" id="SSF89155">
    <property type="entry name" value="TorD-like"/>
    <property type="match status" value="1"/>
</dbReference>
<accession>A0A1W1WU33</accession>
<dbReference type="Gene3D" id="1.10.3480.10">
    <property type="entry name" value="TorD-like"/>
    <property type="match status" value="1"/>
</dbReference>
<evidence type="ECO:0000256" key="1">
    <source>
        <dbReference type="ARBA" id="ARBA00023186"/>
    </source>
</evidence>
<dbReference type="STRING" id="1069081.SAMN05660197_1059"/>
<proteinExistence type="predicted"/>
<dbReference type="PANTHER" id="PTHR34227:SF1">
    <property type="entry name" value="DIMETHYL SULFOXIDE REDUCTASE CHAPERONE-RELATED"/>
    <property type="match status" value="1"/>
</dbReference>
<dbReference type="AlphaFoldDB" id="A0A1W1WU33"/>
<evidence type="ECO:0000313" key="4">
    <source>
        <dbReference type="Proteomes" id="UP000192602"/>
    </source>
</evidence>
<reference evidence="4" key="1">
    <citation type="submission" date="2017-04" db="EMBL/GenBank/DDBJ databases">
        <authorList>
            <person name="Varghese N."/>
            <person name="Submissions S."/>
        </authorList>
    </citation>
    <scope>NUCLEOTIDE SEQUENCE [LARGE SCALE GENOMIC DNA]</scope>
    <source>
        <strain evidence="4">DSM 16512</strain>
    </source>
</reference>
<dbReference type="EMBL" id="FWWZ01000001">
    <property type="protein sequence ID" value="SMC09253.1"/>
    <property type="molecule type" value="Genomic_DNA"/>
</dbReference>
<evidence type="ECO:0000313" key="3">
    <source>
        <dbReference type="EMBL" id="SMC09253.1"/>
    </source>
</evidence>
<gene>
    <name evidence="3" type="ORF">SAMN05660197_1059</name>
</gene>
<dbReference type="InterPro" id="IPR036411">
    <property type="entry name" value="TorD-like_sf"/>
</dbReference>
<name>A0A1W1WU33_9BACT</name>
<dbReference type="Proteomes" id="UP000192602">
    <property type="component" value="Unassembled WGS sequence"/>
</dbReference>
<keyword evidence="4" id="KW-1185">Reference proteome</keyword>
<dbReference type="RefSeq" id="WP_197685305.1">
    <property type="nucleotide sequence ID" value="NZ_AP026671.1"/>
</dbReference>
<sequence>MTHSRNAMYGLISRIFVGEMDDLTLATIEKLPNFQELFPHYYEWRERQNKSRYKLINEVLNVDFTDIAVLHLIPYETFYTREDGMIESGGANPVLQVYNDLGFRVDYERARVVSPDHIGVELEFMKLLTEAQQKAEEENDEEAVQSIKAEQKKFLENHLLQFAPMYFINVVEQARTPFYKDAAKLALEFLLEDYEYLSEEIA</sequence>
<dbReference type="InterPro" id="IPR050289">
    <property type="entry name" value="TorD/DmsD_chaperones"/>
</dbReference>
<organism evidence="3 4">
    <name type="scientific">Nitratiruptor tergarcus DSM 16512</name>
    <dbReference type="NCBI Taxonomy" id="1069081"/>
    <lineage>
        <taxon>Bacteria</taxon>
        <taxon>Pseudomonadati</taxon>
        <taxon>Campylobacterota</taxon>
        <taxon>Epsilonproteobacteria</taxon>
        <taxon>Nautiliales</taxon>
        <taxon>Nitratiruptoraceae</taxon>
        <taxon>Nitratiruptor</taxon>
    </lineage>
</organism>
<dbReference type="Pfam" id="PF02613">
    <property type="entry name" value="Nitrate_red_del"/>
    <property type="match status" value="1"/>
</dbReference>
<keyword evidence="2" id="KW-0175">Coiled coil</keyword>
<protein>
    <submittedName>
        <fullName evidence="3">Chaperone TorD involved in molybdoenzyme TorA maturation</fullName>
    </submittedName>
</protein>
<feature type="coiled-coil region" evidence="2">
    <location>
        <begin position="125"/>
        <end position="152"/>
    </location>
</feature>
<evidence type="ECO:0000256" key="2">
    <source>
        <dbReference type="SAM" id="Coils"/>
    </source>
</evidence>
<keyword evidence="1" id="KW-0143">Chaperone</keyword>
<dbReference type="PANTHER" id="PTHR34227">
    <property type="entry name" value="CHAPERONE PROTEIN YCDY"/>
    <property type="match status" value="1"/>
</dbReference>